<dbReference type="GO" id="GO:0003677">
    <property type="term" value="F:DNA binding"/>
    <property type="evidence" value="ECO:0007669"/>
    <property type="project" value="TreeGrafter"/>
</dbReference>
<dbReference type="AlphaFoldDB" id="A0A7W4Z713"/>
<evidence type="ECO:0000259" key="15">
    <source>
        <dbReference type="PROSITE" id="PS51645"/>
    </source>
</evidence>
<evidence type="ECO:0000256" key="4">
    <source>
        <dbReference type="ARBA" id="ARBA00014046"/>
    </source>
</evidence>
<dbReference type="InterPro" id="IPR006050">
    <property type="entry name" value="DNA_photolyase_N"/>
</dbReference>
<organism evidence="16 17">
    <name type="scientific">Litorivivens lipolytica</name>
    <dbReference type="NCBI Taxonomy" id="1524264"/>
    <lineage>
        <taxon>Bacteria</taxon>
        <taxon>Pseudomonadati</taxon>
        <taxon>Pseudomonadota</taxon>
        <taxon>Gammaproteobacteria</taxon>
        <taxon>Litorivivens</taxon>
    </lineage>
</organism>
<keyword evidence="6 12" id="KW-0274">FAD</keyword>
<evidence type="ECO:0000256" key="13">
    <source>
        <dbReference type="PIRSR" id="PIRSR602081-2"/>
    </source>
</evidence>
<dbReference type="InterPro" id="IPR018394">
    <property type="entry name" value="DNA_photolyase_1_CS_C"/>
</dbReference>
<evidence type="ECO:0000313" key="16">
    <source>
        <dbReference type="EMBL" id="MBB3047540.1"/>
    </source>
</evidence>
<dbReference type="FunFam" id="1.10.579.10:FF:000003">
    <property type="entry name" value="Deoxyribodipyrimidine photo-lyase"/>
    <property type="match status" value="1"/>
</dbReference>
<dbReference type="PANTHER" id="PTHR11455:SF9">
    <property type="entry name" value="CRYPTOCHROME CIRCADIAN CLOCK 5 ISOFORM X1"/>
    <property type="match status" value="1"/>
</dbReference>
<proteinExistence type="inferred from homology"/>
<dbReference type="Pfam" id="PF00875">
    <property type="entry name" value="DNA_photolyase"/>
    <property type="match status" value="1"/>
</dbReference>
<evidence type="ECO:0000256" key="1">
    <source>
        <dbReference type="ARBA" id="ARBA00001932"/>
    </source>
</evidence>
<feature type="site" description="Electron transfer via tryptophanyl radical" evidence="13">
    <location>
        <position position="305"/>
    </location>
</feature>
<protein>
    <recommendedName>
        <fullName evidence="4">Deoxyribodipyrimidine photo-lyase</fullName>
        <ecNumber evidence="3">4.1.99.3</ecNumber>
    </recommendedName>
    <alternativeName>
        <fullName evidence="8">DNA photolyase</fullName>
    </alternativeName>
    <alternativeName>
        <fullName evidence="11">Photoreactivating enzyme</fullName>
    </alternativeName>
</protein>
<dbReference type="NCBIfam" id="NF007955">
    <property type="entry name" value="PRK10674.1"/>
    <property type="match status" value="1"/>
</dbReference>
<accession>A0A7W4Z713</accession>
<sequence length="459" mass="52737">MSTLIWFRTDLRTHDNTALHFAAQHAHDNNEPLRAVFIATPGQWQQHVMSARQQFLIFLALDALQKTLAEKGIAFDLLEVETFADIPKALSAYANKHKASALFANREYLVNEIRRDEAVETALTCPCHWHHDKLIIEPGALLNGSGQPYKVFSPFAKAWRALRDERRPTPRQRPRALGEALKPKKLKPFCEPADIKDWPADEDSALQQLRTFCQEKVQDYKDKRDLPAEPGTSKLSAALAIGLLSPRQCLARLLAEQAKIEEQGSGEFTWLSELIWREFYQHVAFHYPRVVMGRAFKPETDNIRWRDSEEDFQAWCEGRTGFPIVDAGMRQLKETGWMHNRLRMITAIFLVKDLHIDWRRGEEYFMSQLIDGEFAANNGGWQWAASTGTDAAPYFRVFNPTTQGQRFDPEGHFIRRFVPELKDLSARDIHNRPGTANYPAPIVDHKLAREHAIALFKDL</sequence>
<evidence type="ECO:0000256" key="5">
    <source>
        <dbReference type="ARBA" id="ARBA00022630"/>
    </source>
</evidence>
<feature type="binding site" evidence="12">
    <location>
        <position position="270"/>
    </location>
    <ligand>
        <name>FAD</name>
        <dbReference type="ChEBI" id="CHEBI:57692"/>
    </ligand>
</feature>
<feature type="binding site" evidence="12">
    <location>
        <begin position="273"/>
        <end position="280"/>
    </location>
    <ligand>
        <name>FAD</name>
        <dbReference type="ChEBI" id="CHEBI:57692"/>
    </ligand>
</feature>
<keyword evidence="17" id="KW-1185">Reference proteome</keyword>
<comment type="similarity">
    <text evidence="14">Belongs to the DNA photolyase family.</text>
</comment>
<dbReference type="Proteomes" id="UP000537130">
    <property type="component" value="Unassembled WGS sequence"/>
</dbReference>
<dbReference type="PANTHER" id="PTHR11455">
    <property type="entry name" value="CRYPTOCHROME"/>
    <property type="match status" value="1"/>
</dbReference>
<dbReference type="InterPro" id="IPR005101">
    <property type="entry name" value="Cryptochr/Photolyase_FAD-bd"/>
</dbReference>
<reference evidence="16 17" key="1">
    <citation type="submission" date="2020-08" db="EMBL/GenBank/DDBJ databases">
        <title>Genomic Encyclopedia of Type Strains, Phase III (KMG-III): the genomes of soil and plant-associated and newly described type strains.</title>
        <authorList>
            <person name="Whitman W."/>
        </authorList>
    </citation>
    <scope>NUCLEOTIDE SEQUENCE [LARGE SCALE GENOMIC DNA]</scope>
    <source>
        <strain evidence="16 17">CECT 8654</strain>
    </source>
</reference>
<keyword evidence="16" id="KW-0456">Lyase</keyword>
<dbReference type="SUPFAM" id="SSF52425">
    <property type="entry name" value="Cryptochrome/photolyase, N-terminal domain"/>
    <property type="match status" value="1"/>
</dbReference>
<dbReference type="InterPro" id="IPR036155">
    <property type="entry name" value="Crypto/Photolyase_N_sf"/>
</dbReference>
<dbReference type="Gene3D" id="3.40.50.620">
    <property type="entry name" value="HUPs"/>
    <property type="match status" value="1"/>
</dbReference>
<evidence type="ECO:0000313" key="17">
    <source>
        <dbReference type="Proteomes" id="UP000537130"/>
    </source>
</evidence>
<evidence type="ECO:0000256" key="14">
    <source>
        <dbReference type="RuleBase" id="RU004182"/>
    </source>
</evidence>
<dbReference type="PROSITE" id="PS51645">
    <property type="entry name" value="PHR_CRY_ALPHA_BETA"/>
    <property type="match status" value="1"/>
</dbReference>
<dbReference type="InterPro" id="IPR014729">
    <property type="entry name" value="Rossmann-like_a/b/a_fold"/>
</dbReference>
<dbReference type="InterPro" id="IPR036134">
    <property type="entry name" value="Crypto/Photolyase_FAD-like_sf"/>
</dbReference>
<evidence type="ECO:0000256" key="2">
    <source>
        <dbReference type="ARBA" id="ARBA00005862"/>
    </source>
</evidence>
<evidence type="ECO:0000256" key="10">
    <source>
        <dbReference type="ARBA" id="ARBA00059220"/>
    </source>
</evidence>
<feature type="binding site" evidence="12">
    <location>
        <position position="220"/>
    </location>
    <ligand>
        <name>FAD</name>
        <dbReference type="ChEBI" id="CHEBI:57692"/>
    </ligand>
</feature>
<dbReference type="Pfam" id="PF03441">
    <property type="entry name" value="FAD_binding_7"/>
    <property type="match status" value="1"/>
</dbReference>
<feature type="domain" description="Photolyase/cryptochrome alpha/beta" evidence="15">
    <location>
        <begin position="1"/>
        <end position="135"/>
    </location>
</feature>
<dbReference type="RefSeq" id="WP_183410314.1">
    <property type="nucleotide sequence ID" value="NZ_JACHWY010000002.1"/>
</dbReference>
<comment type="cofactor">
    <cofactor evidence="12">
        <name>FAD</name>
        <dbReference type="ChEBI" id="CHEBI:57692"/>
    </cofactor>
    <text evidence="12">Binds 1 FAD per subunit.</text>
</comment>
<dbReference type="InterPro" id="IPR002081">
    <property type="entry name" value="Cryptochrome/DNA_photolyase_1"/>
</dbReference>
<dbReference type="EMBL" id="JACHWY010000002">
    <property type="protein sequence ID" value="MBB3047540.1"/>
    <property type="molecule type" value="Genomic_DNA"/>
</dbReference>
<dbReference type="SUPFAM" id="SSF48173">
    <property type="entry name" value="Cryptochrome/photolyase FAD-binding domain"/>
    <property type="match status" value="1"/>
</dbReference>
<gene>
    <name evidence="16" type="ORF">FHR99_001806</name>
</gene>
<dbReference type="GO" id="GO:0003904">
    <property type="term" value="F:deoxyribodipyrimidine photo-lyase activity"/>
    <property type="evidence" value="ECO:0007669"/>
    <property type="project" value="UniProtKB-EC"/>
</dbReference>
<comment type="function">
    <text evidence="10">Involved in repair of UV radiation-induced DNA damage. Catalyzes the light-dependent monomerization (300-600 nm) of cyclobutyl pyrimidine dimers (in cis-syn configuration), which are formed between adjacent bases on the same DNA strand upon exposure to ultraviolet radiation.</text>
</comment>
<dbReference type="Gene3D" id="1.25.40.80">
    <property type="match status" value="1"/>
</dbReference>
<dbReference type="PROSITE" id="PS00394">
    <property type="entry name" value="DNA_PHOTOLYASES_1_1"/>
    <property type="match status" value="1"/>
</dbReference>
<feature type="binding site" evidence="12">
    <location>
        <begin position="232"/>
        <end position="236"/>
    </location>
    <ligand>
        <name>FAD</name>
        <dbReference type="ChEBI" id="CHEBI:57692"/>
    </ligand>
</feature>
<comment type="caution">
    <text evidence="16">The sequence shown here is derived from an EMBL/GenBank/DDBJ whole genome shotgun (WGS) entry which is preliminary data.</text>
</comment>
<keyword evidence="7 14" id="KW-0157">Chromophore</keyword>
<dbReference type="GO" id="GO:0071949">
    <property type="term" value="F:FAD binding"/>
    <property type="evidence" value="ECO:0007669"/>
    <property type="project" value="TreeGrafter"/>
</dbReference>
<evidence type="ECO:0000256" key="6">
    <source>
        <dbReference type="ARBA" id="ARBA00022827"/>
    </source>
</evidence>
<evidence type="ECO:0000256" key="3">
    <source>
        <dbReference type="ARBA" id="ARBA00013149"/>
    </source>
</evidence>
<dbReference type="PRINTS" id="PR00147">
    <property type="entry name" value="DNAPHOTLYASE"/>
</dbReference>
<feature type="site" description="Electron transfer via tryptophanyl radical" evidence="13">
    <location>
        <position position="381"/>
    </location>
</feature>
<evidence type="ECO:0000256" key="12">
    <source>
        <dbReference type="PIRSR" id="PIRSR602081-1"/>
    </source>
</evidence>
<comment type="similarity">
    <text evidence="2">Belongs to the DNA photolyase class-1 family.</text>
</comment>
<evidence type="ECO:0000256" key="9">
    <source>
        <dbReference type="ARBA" id="ARBA00033999"/>
    </source>
</evidence>
<evidence type="ECO:0000256" key="7">
    <source>
        <dbReference type="ARBA" id="ARBA00022991"/>
    </source>
</evidence>
<keyword evidence="5 12" id="KW-0285">Flavoprotein</keyword>
<dbReference type="GO" id="GO:0009416">
    <property type="term" value="P:response to light stimulus"/>
    <property type="evidence" value="ECO:0007669"/>
    <property type="project" value="TreeGrafter"/>
</dbReference>
<dbReference type="Gene3D" id="1.10.579.10">
    <property type="entry name" value="DNA Cyclobutane Dipyrimidine Photolyase, subunit A, domain 3"/>
    <property type="match status" value="1"/>
</dbReference>
<evidence type="ECO:0000256" key="8">
    <source>
        <dbReference type="ARBA" id="ARBA00031671"/>
    </source>
</evidence>
<dbReference type="GO" id="GO:0000719">
    <property type="term" value="P:photoreactive repair"/>
    <property type="evidence" value="ECO:0007669"/>
    <property type="project" value="UniProtKB-ARBA"/>
</dbReference>
<name>A0A7W4Z713_9GAMM</name>
<comment type="catalytic activity">
    <reaction evidence="9">
        <text>cyclobutadipyrimidine (in DNA) = 2 pyrimidine residues (in DNA).</text>
        <dbReference type="EC" id="4.1.99.3"/>
    </reaction>
</comment>
<dbReference type="EC" id="4.1.99.3" evidence="3"/>
<comment type="cofactor">
    <cofactor evidence="1">
        <name>(6R)-5,10-methylene-5,6,7,8-tetrahydrofolate</name>
        <dbReference type="ChEBI" id="CHEBI:15636"/>
    </cofactor>
</comment>
<feature type="site" description="Electron transfer via tryptophanyl radical" evidence="13">
    <location>
        <position position="358"/>
    </location>
</feature>
<evidence type="ECO:0000256" key="11">
    <source>
        <dbReference type="ARBA" id="ARBA00083107"/>
    </source>
</evidence>